<dbReference type="GO" id="GO:0016829">
    <property type="term" value="F:lyase activity"/>
    <property type="evidence" value="ECO:0007669"/>
    <property type="project" value="UniProtKB-KW"/>
</dbReference>
<organism evidence="3 4">
    <name type="scientific">Sphaerisporangium album</name>
    <dbReference type="NCBI Taxonomy" id="509200"/>
    <lineage>
        <taxon>Bacteria</taxon>
        <taxon>Bacillati</taxon>
        <taxon>Actinomycetota</taxon>
        <taxon>Actinomycetes</taxon>
        <taxon>Streptosporangiales</taxon>
        <taxon>Streptosporangiaceae</taxon>
        <taxon>Sphaerisporangium</taxon>
    </lineage>
</organism>
<evidence type="ECO:0000256" key="1">
    <source>
        <dbReference type="ARBA" id="ARBA00022723"/>
    </source>
</evidence>
<dbReference type="GO" id="GO:0046872">
    <property type="term" value="F:metal ion binding"/>
    <property type="evidence" value="ECO:0007669"/>
    <property type="project" value="UniProtKB-KW"/>
</dbReference>
<accession>A0A367FHH6</accession>
<dbReference type="CDD" id="cd03414">
    <property type="entry name" value="CbiX_SirB_C"/>
    <property type="match status" value="1"/>
</dbReference>
<protein>
    <submittedName>
        <fullName evidence="3">Sirohydrochlorin chelatase</fullName>
    </submittedName>
</protein>
<keyword evidence="4" id="KW-1185">Reference proteome</keyword>
<dbReference type="RefSeq" id="WP_114030253.1">
    <property type="nucleotide sequence ID" value="NZ_QOIL01000010.1"/>
</dbReference>
<dbReference type="PANTHER" id="PTHR33542">
    <property type="entry name" value="SIROHYDROCHLORIN FERROCHELATASE, CHLOROPLASTIC"/>
    <property type="match status" value="1"/>
</dbReference>
<dbReference type="Gene3D" id="3.40.50.1400">
    <property type="match status" value="2"/>
</dbReference>
<dbReference type="InterPro" id="IPR050963">
    <property type="entry name" value="Sirohydro_Cobaltochel/CbiX"/>
</dbReference>
<reference evidence="3 4" key="1">
    <citation type="submission" date="2018-06" db="EMBL/GenBank/DDBJ databases">
        <title>Sphaerisporangium craniellae sp. nov., isolated from a marine sponge in the South China Sea.</title>
        <authorList>
            <person name="Li L."/>
        </authorList>
    </citation>
    <scope>NUCLEOTIDE SEQUENCE [LARGE SCALE GENOMIC DNA]</scope>
    <source>
        <strain evidence="3 4">CCTCC AA 208026</strain>
    </source>
</reference>
<dbReference type="AlphaFoldDB" id="A0A367FHH6"/>
<dbReference type="EMBL" id="QOIL01000010">
    <property type="protein sequence ID" value="RCG29744.1"/>
    <property type="molecule type" value="Genomic_DNA"/>
</dbReference>
<sequence>MTLPPALVLAAHGTRSAEGEATIAALAARVRRARPGHRVEAAYLEISSPPLDGILAGLPGPAVVVPLLLAGGYHVHIDLPAVVARAKPGALVAGKLGPHPLITSVLVRRLVAAGLRSTDAVILGAAGSSDPGALDDVRAAARLLSVRLSRPVTVAFASAGRPTIGEAMDRLRSGPAPRVALASYLLAPGFFQGRLEECGADLVSRPLGADDELAALVWHRFDEATAGAAWQGAARRVPGAAGGLRAAPASGG</sequence>
<comment type="caution">
    <text evidence="3">The sequence shown here is derived from an EMBL/GenBank/DDBJ whole genome shotgun (WGS) entry which is preliminary data.</text>
</comment>
<keyword evidence="1" id="KW-0479">Metal-binding</keyword>
<evidence type="ECO:0000313" key="3">
    <source>
        <dbReference type="EMBL" id="RCG29744.1"/>
    </source>
</evidence>
<name>A0A367FHH6_9ACTN</name>
<dbReference type="Proteomes" id="UP000253094">
    <property type="component" value="Unassembled WGS sequence"/>
</dbReference>
<gene>
    <name evidence="3" type="ORF">DQ384_19410</name>
</gene>
<evidence type="ECO:0000256" key="2">
    <source>
        <dbReference type="ARBA" id="ARBA00023239"/>
    </source>
</evidence>
<dbReference type="SUPFAM" id="SSF53800">
    <property type="entry name" value="Chelatase"/>
    <property type="match status" value="1"/>
</dbReference>
<evidence type="ECO:0000313" key="4">
    <source>
        <dbReference type="Proteomes" id="UP000253094"/>
    </source>
</evidence>
<keyword evidence="2" id="KW-0456">Lyase</keyword>
<dbReference type="InterPro" id="IPR002762">
    <property type="entry name" value="CbiX-like"/>
</dbReference>
<dbReference type="OrthoDB" id="7345302at2"/>
<dbReference type="PANTHER" id="PTHR33542:SF5">
    <property type="entry name" value="FERROCHELATASE CHE1"/>
    <property type="match status" value="1"/>
</dbReference>
<dbReference type="Pfam" id="PF01903">
    <property type="entry name" value="CbiX"/>
    <property type="match status" value="2"/>
</dbReference>
<proteinExistence type="predicted"/>
<dbReference type="CDD" id="cd03416">
    <property type="entry name" value="CbiX_SirB_N"/>
    <property type="match status" value="1"/>
</dbReference>